<name>A0AAV7WBP6_PLEWA</name>
<sequence>MRGYESSPPWAQKRPEDAVRAGRLPGVPRSRGSGKICAESKRPGRQPGATASGTFRARHCRGQPSGPGVERALLGTKSLRTPPPNVVPTSFPLCRWCAANSGGLKLHLARASEPRRPGTSFL</sequence>
<dbReference type="AlphaFoldDB" id="A0AAV7WBP6"/>
<comment type="caution">
    <text evidence="2">The sequence shown here is derived from an EMBL/GenBank/DDBJ whole genome shotgun (WGS) entry which is preliminary data.</text>
</comment>
<feature type="region of interest" description="Disordered" evidence="1">
    <location>
        <begin position="1"/>
        <end position="70"/>
    </location>
</feature>
<accession>A0AAV7WBP6</accession>
<evidence type="ECO:0000256" key="1">
    <source>
        <dbReference type="SAM" id="MobiDB-lite"/>
    </source>
</evidence>
<dbReference type="EMBL" id="JANPWB010000002">
    <property type="protein sequence ID" value="KAJ1210479.1"/>
    <property type="molecule type" value="Genomic_DNA"/>
</dbReference>
<evidence type="ECO:0000313" key="2">
    <source>
        <dbReference type="EMBL" id="KAJ1210479.1"/>
    </source>
</evidence>
<keyword evidence="3" id="KW-1185">Reference proteome</keyword>
<organism evidence="2 3">
    <name type="scientific">Pleurodeles waltl</name>
    <name type="common">Iberian ribbed newt</name>
    <dbReference type="NCBI Taxonomy" id="8319"/>
    <lineage>
        <taxon>Eukaryota</taxon>
        <taxon>Metazoa</taxon>
        <taxon>Chordata</taxon>
        <taxon>Craniata</taxon>
        <taxon>Vertebrata</taxon>
        <taxon>Euteleostomi</taxon>
        <taxon>Amphibia</taxon>
        <taxon>Batrachia</taxon>
        <taxon>Caudata</taxon>
        <taxon>Salamandroidea</taxon>
        <taxon>Salamandridae</taxon>
        <taxon>Pleurodelinae</taxon>
        <taxon>Pleurodeles</taxon>
    </lineage>
</organism>
<protein>
    <submittedName>
        <fullName evidence="2">Uncharacterized protein</fullName>
    </submittedName>
</protein>
<proteinExistence type="predicted"/>
<reference evidence="2" key="1">
    <citation type="journal article" date="2022" name="bioRxiv">
        <title>Sequencing and chromosome-scale assembly of the giantPleurodeles waltlgenome.</title>
        <authorList>
            <person name="Brown T."/>
            <person name="Elewa A."/>
            <person name="Iarovenko S."/>
            <person name="Subramanian E."/>
            <person name="Araus A.J."/>
            <person name="Petzold A."/>
            <person name="Susuki M."/>
            <person name="Suzuki K.-i.T."/>
            <person name="Hayashi T."/>
            <person name="Toyoda A."/>
            <person name="Oliveira C."/>
            <person name="Osipova E."/>
            <person name="Leigh N.D."/>
            <person name="Simon A."/>
            <person name="Yun M.H."/>
        </authorList>
    </citation>
    <scope>NUCLEOTIDE SEQUENCE</scope>
    <source>
        <strain evidence="2">20211129_DDA</strain>
        <tissue evidence="2">Liver</tissue>
    </source>
</reference>
<gene>
    <name evidence="2" type="ORF">NDU88_005843</name>
</gene>
<evidence type="ECO:0000313" key="3">
    <source>
        <dbReference type="Proteomes" id="UP001066276"/>
    </source>
</evidence>
<dbReference type="Proteomes" id="UP001066276">
    <property type="component" value="Chromosome 1_2"/>
</dbReference>